<comment type="subcellular location">
    <subcellularLocation>
        <location evidence="6">Endoplasmic reticulum</location>
    </subcellularLocation>
    <subcellularLocation>
        <location evidence="6">Golgi apparatus</location>
        <location evidence="6">cis-Golgi network</location>
    </subcellularLocation>
</comment>
<evidence type="ECO:0000256" key="3">
    <source>
        <dbReference type="ARBA" id="ARBA00022892"/>
    </source>
</evidence>
<feature type="region of interest" description="Disordered" evidence="7">
    <location>
        <begin position="28"/>
        <end position="55"/>
    </location>
</feature>
<evidence type="ECO:0000256" key="6">
    <source>
        <dbReference type="RuleBase" id="RU366065"/>
    </source>
</evidence>
<keyword evidence="4 6" id="KW-0333">Golgi apparatus</keyword>
<keyword evidence="9" id="KW-1185">Reference proteome</keyword>
<evidence type="ECO:0000256" key="4">
    <source>
        <dbReference type="ARBA" id="ARBA00023034"/>
    </source>
</evidence>
<dbReference type="SMART" id="SM01399">
    <property type="entry name" value="Sybindin"/>
    <property type="match status" value="1"/>
</dbReference>
<keyword evidence="1 6" id="KW-0813">Transport</keyword>
<organism evidence="8 9">
    <name type="scientific">Polyrhizophydium stewartii</name>
    <dbReference type="NCBI Taxonomy" id="2732419"/>
    <lineage>
        <taxon>Eukaryota</taxon>
        <taxon>Fungi</taxon>
        <taxon>Fungi incertae sedis</taxon>
        <taxon>Chytridiomycota</taxon>
        <taxon>Chytridiomycota incertae sedis</taxon>
        <taxon>Chytridiomycetes</taxon>
        <taxon>Rhizophydiales</taxon>
        <taxon>Rhizophydiales incertae sedis</taxon>
        <taxon>Polyrhizophydium</taxon>
    </lineage>
</organism>
<dbReference type="PANTHER" id="PTHR23249:SF16">
    <property type="entry name" value="TRAFFICKING PROTEIN PARTICLE COMPLEX SUBUNIT 1"/>
    <property type="match status" value="1"/>
</dbReference>
<keyword evidence="3 6" id="KW-0931">ER-Golgi transport</keyword>
<keyword evidence="2 6" id="KW-0256">Endoplasmic reticulum</keyword>
<dbReference type="EMBL" id="JADGIZ020000001">
    <property type="protein sequence ID" value="KAL2920064.1"/>
    <property type="molecule type" value="Genomic_DNA"/>
</dbReference>
<dbReference type="InterPro" id="IPR007233">
    <property type="entry name" value="TRAPPC"/>
</dbReference>
<reference evidence="8 9" key="1">
    <citation type="submission" date="2023-09" db="EMBL/GenBank/DDBJ databases">
        <title>Pangenome analysis of Batrachochytrium dendrobatidis and related Chytrids.</title>
        <authorList>
            <person name="Yacoub M.N."/>
            <person name="Stajich J.E."/>
            <person name="James T.Y."/>
        </authorList>
    </citation>
    <scope>NUCLEOTIDE SEQUENCE [LARGE SCALE GENOMIC DNA]</scope>
    <source>
        <strain evidence="8 9">JEL0888</strain>
    </source>
</reference>
<evidence type="ECO:0000256" key="5">
    <source>
        <dbReference type="ARBA" id="ARBA00038167"/>
    </source>
</evidence>
<dbReference type="Pfam" id="PF04099">
    <property type="entry name" value="Sybindin"/>
    <property type="match status" value="1"/>
</dbReference>
<sequence length="186" mass="19637">MIYELFIFDRHCACVFHTAFNKLAQGGKSDGADGPGAQGGGAAGSAPGGGDAQGAGAGGGVATGAGGLVGAVDKQTAEKAKLVFGVVFSLRNIVSKISPKQGDNFVSFRTSTYKLHYFESGTGIKFVLLTDPQMENMPEVLRSIYAQVYVEYVSKNPLLPADGPINNELFRTHLLRFVRMLPGFSD</sequence>
<protein>
    <recommendedName>
        <fullName evidence="6">Trafficking protein particle complex subunit</fullName>
    </recommendedName>
</protein>
<dbReference type="InterPro" id="IPR011012">
    <property type="entry name" value="Longin-like_dom_sf"/>
</dbReference>
<comment type="caution">
    <text evidence="8">The sequence shown here is derived from an EMBL/GenBank/DDBJ whole genome shotgun (WGS) entry which is preliminary data.</text>
</comment>
<comment type="similarity">
    <text evidence="5">Belongs to the TRAPP small subunits family. BET5 subfamily.</text>
</comment>
<proteinExistence type="inferred from homology"/>
<dbReference type="Gene3D" id="3.30.450.70">
    <property type="match status" value="1"/>
</dbReference>
<dbReference type="Proteomes" id="UP001527925">
    <property type="component" value="Unassembled WGS sequence"/>
</dbReference>
<evidence type="ECO:0000313" key="8">
    <source>
        <dbReference type="EMBL" id="KAL2920064.1"/>
    </source>
</evidence>
<accession>A0ABR4NKK6</accession>
<dbReference type="SUPFAM" id="SSF64356">
    <property type="entry name" value="SNARE-like"/>
    <property type="match status" value="1"/>
</dbReference>
<evidence type="ECO:0000313" key="9">
    <source>
        <dbReference type="Proteomes" id="UP001527925"/>
    </source>
</evidence>
<comment type="subunit">
    <text evidence="6">Part of the multisubunit transport protein particle (TRAPP) complex.</text>
</comment>
<gene>
    <name evidence="8" type="primary">bet5</name>
    <name evidence="8" type="ORF">HK105_200130</name>
</gene>
<evidence type="ECO:0000256" key="7">
    <source>
        <dbReference type="SAM" id="MobiDB-lite"/>
    </source>
</evidence>
<name>A0ABR4NKK6_9FUNG</name>
<feature type="compositionally biased region" description="Gly residues" evidence="7">
    <location>
        <begin position="33"/>
        <end position="55"/>
    </location>
</feature>
<evidence type="ECO:0000256" key="1">
    <source>
        <dbReference type="ARBA" id="ARBA00022448"/>
    </source>
</evidence>
<evidence type="ECO:0000256" key="2">
    <source>
        <dbReference type="ARBA" id="ARBA00022824"/>
    </source>
</evidence>
<dbReference type="PANTHER" id="PTHR23249">
    <property type="entry name" value="TRAFFICKING PROTEIN PARTICLE COMPLEX SUBUNIT"/>
    <property type="match status" value="1"/>
</dbReference>
<dbReference type="CDD" id="cd14855">
    <property type="entry name" value="TRAPPC1_MUM2"/>
    <property type="match status" value="1"/>
</dbReference>